<proteinExistence type="predicted"/>
<organism evidence="1">
    <name type="scientific">marine sediment metagenome</name>
    <dbReference type="NCBI Taxonomy" id="412755"/>
    <lineage>
        <taxon>unclassified sequences</taxon>
        <taxon>metagenomes</taxon>
        <taxon>ecological metagenomes</taxon>
    </lineage>
</organism>
<evidence type="ECO:0000313" key="1">
    <source>
        <dbReference type="EMBL" id="GAH02097.1"/>
    </source>
</evidence>
<accession>X1C432</accession>
<gene>
    <name evidence="1" type="ORF">S01H4_51759</name>
</gene>
<name>X1C432_9ZZZZ</name>
<dbReference type="AlphaFoldDB" id="X1C432"/>
<dbReference type="EMBL" id="BART01029511">
    <property type="protein sequence ID" value="GAH02097.1"/>
    <property type="molecule type" value="Genomic_DNA"/>
</dbReference>
<reference evidence="1" key="1">
    <citation type="journal article" date="2014" name="Front. Microbiol.">
        <title>High frequency of phylogenetically diverse reductive dehalogenase-homologous genes in deep subseafloor sedimentary metagenomes.</title>
        <authorList>
            <person name="Kawai M."/>
            <person name="Futagami T."/>
            <person name="Toyoda A."/>
            <person name="Takaki Y."/>
            <person name="Nishi S."/>
            <person name="Hori S."/>
            <person name="Arai W."/>
            <person name="Tsubouchi T."/>
            <person name="Morono Y."/>
            <person name="Uchiyama I."/>
            <person name="Ito T."/>
            <person name="Fujiyama A."/>
            <person name="Inagaki F."/>
            <person name="Takami H."/>
        </authorList>
    </citation>
    <scope>NUCLEOTIDE SEQUENCE</scope>
    <source>
        <strain evidence="1">Expedition CK06-06</strain>
    </source>
</reference>
<comment type="caution">
    <text evidence="1">The sequence shown here is derived from an EMBL/GenBank/DDBJ whole genome shotgun (WGS) entry which is preliminary data.</text>
</comment>
<protein>
    <submittedName>
        <fullName evidence="1">Uncharacterized protein</fullName>
    </submittedName>
</protein>
<sequence length="133" mass="14661">MDLILRVAREAGISYHGSGGDERAMIPADDEHDLDLCKTIVNDAIRMFISDAPPKGWRWMHRIMSVVLTAIRVTGTVDTGHVTYIIDTTLATTYKTDNEIADWYIYILTGTGAGSWAQILNYDATSVPGTVNV</sequence>
<feature type="non-terminal residue" evidence="1">
    <location>
        <position position="133"/>
    </location>
</feature>